<dbReference type="PANTHER" id="PTHR33048">
    <property type="entry name" value="PTH11-LIKE INTEGRAL MEMBRANE PROTEIN (AFU_ORTHOLOGUE AFUA_5G11245)"/>
    <property type="match status" value="1"/>
</dbReference>
<organism evidence="9 10">
    <name type="scientific">Lepidopterella palustris CBS 459.81</name>
    <dbReference type="NCBI Taxonomy" id="1314670"/>
    <lineage>
        <taxon>Eukaryota</taxon>
        <taxon>Fungi</taxon>
        <taxon>Dikarya</taxon>
        <taxon>Ascomycota</taxon>
        <taxon>Pezizomycotina</taxon>
        <taxon>Dothideomycetes</taxon>
        <taxon>Pleosporomycetidae</taxon>
        <taxon>Mytilinidiales</taxon>
        <taxon>Argynnaceae</taxon>
        <taxon>Lepidopterella</taxon>
    </lineage>
</organism>
<feature type="transmembrane region" description="Helical" evidence="7">
    <location>
        <begin position="56"/>
        <end position="76"/>
    </location>
</feature>
<dbReference type="Proteomes" id="UP000250266">
    <property type="component" value="Unassembled WGS sequence"/>
</dbReference>
<evidence type="ECO:0000256" key="7">
    <source>
        <dbReference type="SAM" id="Phobius"/>
    </source>
</evidence>
<gene>
    <name evidence="9" type="ORF">K432DRAFT_303677</name>
</gene>
<feature type="region of interest" description="Disordered" evidence="6">
    <location>
        <begin position="310"/>
        <end position="340"/>
    </location>
</feature>
<evidence type="ECO:0000256" key="1">
    <source>
        <dbReference type="ARBA" id="ARBA00004141"/>
    </source>
</evidence>
<feature type="transmembrane region" description="Helical" evidence="7">
    <location>
        <begin position="96"/>
        <end position="122"/>
    </location>
</feature>
<keyword evidence="3 7" id="KW-1133">Transmembrane helix</keyword>
<dbReference type="PANTHER" id="PTHR33048:SF129">
    <property type="entry name" value="INTEGRAL MEMBRANE PROTEIN-RELATED"/>
    <property type="match status" value="1"/>
</dbReference>
<dbReference type="EMBL" id="KV745110">
    <property type="protein sequence ID" value="OCK77663.1"/>
    <property type="molecule type" value="Genomic_DNA"/>
</dbReference>
<dbReference type="Pfam" id="PF20684">
    <property type="entry name" value="Fung_rhodopsin"/>
    <property type="match status" value="1"/>
</dbReference>
<feature type="transmembrane region" description="Helical" evidence="7">
    <location>
        <begin position="18"/>
        <end position="35"/>
    </location>
</feature>
<reference evidence="9 10" key="1">
    <citation type="journal article" date="2016" name="Nat. Commun.">
        <title>Ectomycorrhizal ecology is imprinted in the genome of the dominant symbiotic fungus Cenococcum geophilum.</title>
        <authorList>
            <consortium name="DOE Joint Genome Institute"/>
            <person name="Peter M."/>
            <person name="Kohler A."/>
            <person name="Ohm R.A."/>
            <person name="Kuo A."/>
            <person name="Krutzmann J."/>
            <person name="Morin E."/>
            <person name="Arend M."/>
            <person name="Barry K.W."/>
            <person name="Binder M."/>
            <person name="Choi C."/>
            <person name="Clum A."/>
            <person name="Copeland A."/>
            <person name="Grisel N."/>
            <person name="Haridas S."/>
            <person name="Kipfer T."/>
            <person name="LaButti K."/>
            <person name="Lindquist E."/>
            <person name="Lipzen A."/>
            <person name="Maire R."/>
            <person name="Meier B."/>
            <person name="Mihaltcheva S."/>
            <person name="Molinier V."/>
            <person name="Murat C."/>
            <person name="Poggeler S."/>
            <person name="Quandt C.A."/>
            <person name="Sperisen C."/>
            <person name="Tritt A."/>
            <person name="Tisserant E."/>
            <person name="Crous P.W."/>
            <person name="Henrissat B."/>
            <person name="Nehls U."/>
            <person name="Egli S."/>
            <person name="Spatafora J.W."/>
            <person name="Grigoriev I.V."/>
            <person name="Martin F.M."/>
        </authorList>
    </citation>
    <scope>NUCLEOTIDE SEQUENCE [LARGE SCALE GENOMIC DNA]</scope>
    <source>
        <strain evidence="9 10">CBS 459.81</strain>
    </source>
</reference>
<dbReference type="OrthoDB" id="3934549at2759"/>
<comment type="subcellular location">
    <subcellularLocation>
        <location evidence="1">Membrane</location>
        <topology evidence="1">Multi-pass membrane protein</topology>
    </subcellularLocation>
</comment>
<evidence type="ECO:0000256" key="3">
    <source>
        <dbReference type="ARBA" id="ARBA00022989"/>
    </source>
</evidence>
<evidence type="ECO:0000313" key="9">
    <source>
        <dbReference type="EMBL" id="OCK77663.1"/>
    </source>
</evidence>
<proteinExistence type="inferred from homology"/>
<dbReference type="InterPro" id="IPR049326">
    <property type="entry name" value="Rhodopsin_dom_fungi"/>
</dbReference>
<evidence type="ECO:0000259" key="8">
    <source>
        <dbReference type="Pfam" id="PF20684"/>
    </source>
</evidence>
<evidence type="ECO:0000256" key="4">
    <source>
        <dbReference type="ARBA" id="ARBA00023136"/>
    </source>
</evidence>
<dbReference type="InterPro" id="IPR052337">
    <property type="entry name" value="SAT4-like"/>
</dbReference>
<feature type="domain" description="Rhodopsin" evidence="8">
    <location>
        <begin position="35"/>
        <end position="276"/>
    </location>
</feature>
<keyword evidence="10" id="KW-1185">Reference proteome</keyword>
<accession>A0A8E2E5G9</accession>
<name>A0A8E2E5G9_9PEZI</name>
<sequence>MAIPPGAPGPDVSVAPRILIPTAFFLALGLIVYFARMWTRLRPIQRLGVDDLMISIAMILMVVIWSLCAAAVHMGAMGRHNFYVPLDKQIAANRLLLIVQILWIWSVAFVKMSMACMLLRILRSKNWHMFLYATIVVQVVAATAFMFILLLQCRPIEAVWNPGLKGAKCWSQLPAQVGLYSNAAVSIVTDFIFTALPLTFISKMNLPLRQRVVIGSLMCLGLFATVADIVKTTKVDSYSNGGDNLYHMVDLYTWGFLEEEIGIIAVCVPCLKALFEAVLKRMKWVSSSGGLSKTAPDRSGYLHFAGSQRSENHQLEAMRSGRWKDGKTQSQEDILPSKDGQILKTTEVSFSIEEAKDLEG</sequence>
<feature type="transmembrane region" description="Helical" evidence="7">
    <location>
        <begin position="212"/>
        <end position="230"/>
    </location>
</feature>
<keyword evidence="2 7" id="KW-0812">Transmembrane</keyword>
<evidence type="ECO:0000256" key="6">
    <source>
        <dbReference type="SAM" id="MobiDB-lite"/>
    </source>
</evidence>
<comment type="similarity">
    <text evidence="5">Belongs to the SAT4 family.</text>
</comment>
<dbReference type="AlphaFoldDB" id="A0A8E2E5G9"/>
<feature type="transmembrane region" description="Helical" evidence="7">
    <location>
        <begin position="129"/>
        <end position="151"/>
    </location>
</feature>
<evidence type="ECO:0000313" key="10">
    <source>
        <dbReference type="Proteomes" id="UP000250266"/>
    </source>
</evidence>
<feature type="transmembrane region" description="Helical" evidence="7">
    <location>
        <begin position="179"/>
        <end position="200"/>
    </location>
</feature>
<protein>
    <recommendedName>
        <fullName evidence="8">Rhodopsin domain-containing protein</fullName>
    </recommendedName>
</protein>
<dbReference type="GO" id="GO:0016020">
    <property type="term" value="C:membrane"/>
    <property type="evidence" value="ECO:0007669"/>
    <property type="project" value="UniProtKB-SubCell"/>
</dbReference>
<keyword evidence="4 7" id="KW-0472">Membrane</keyword>
<evidence type="ECO:0000256" key="2">
    <source>
        <dbReference type="ARBA" id="ARBA00022692"/>
    </source>
</evidence>
<evidence type="ECO:0000256" key="5">
    <source>
        <dbReference type="ARBA" id="ARBA00038359"/>
    </source>
</evidence>
<feature type="transmembrane region" description="Helical" evidence="7">
    <location>
        <begin position="261"/>
        <end position="279"/>
    </location>
</feature>